<proteinExistence type="predicted"/>
<dbReference type="EMBL" id="JNBR01000463">
    <property type="protein sequence ID" value="OQR92373.1"/>
    <property type="molecule type" value="Genomic_DNA"/>
</dbReference>
<accession>A0A1V9Z2Y7</accession>
<dbReference type="PANTHER" id="PTHR37067">
    <property type="entry name" value="PX DOMAIN-CONTAINING PROTEIN"/>
    <property type="match status" value="1"/>
</dbReference>
<reference evidence="1 2" key="1">
    <citation type="journal article" date="2014" name="Genome Biol. Evol.">
        <title>The secreted proteins of Achlya hypogyna and Thraustotheca clavata identify the ancestral oomycete secretome and reveal gene acquisitions by horizontal gene transfer.</title>
        <authorList>
            <person name="Misner I."/>
            <person name="Blouin N."/>
            <person name="Leonard G."/>
            <person name="Richards T.A."/>
            <person name="Lane C.E."/>
        </authorList>
    </citation>
    <scope>NUCLEOTIDE SEQUENCE [LARGE SCALE GENOMIC DNA]</scope>
    <source>
        <strain evidence="1 2">ATCC 48635</strain>
    </source>
</reference>
<organism evidence="1 2">
    <name type="scientific">Achlya hypogyna</name>
    <name type="common">Oomycete</name>
    <name type="synonym">Protoachlya hypogyna</name>
    <dbReference type="NCBI Taxonomy" id="1202772"/>
    <lineage>
        <taxon>Eukaryota</taxon>
        <taxon>Sar</taxon>
        <taxon>Stramenopiles</taxon>
        <taxon>Oomycota</taxon>
        <taxon>Saprolegniomycetes</taxon>
        <taxon>Saprolegniales</taxon>
        <taxon>Achlyaceae</taxon>
        <taxon>Achlya</taxon>
    </lineage>
</organism>
<comment type="caution">
    <text evidence="1">The sequence shown here is derived from an EMBL/GenBank/DDBJ whole genome shotgun (WGS) entry which is preliminary data.</text>
</comment>
<feature type="non-terminal residue" evidence="1">
    <location>
        <position position="1"/>
    </location>
</feature>
<evidence type="ECO:0000313" key="1">
    <source>
        <dbReference type="EMBL" id="OQR92373.1"/>
    </source>
</evidence>
<evidence type="ECO:0000313" key="2">
    <source>
        <dbReference type="Proteomes" id="UP000243579"/>
    </source>
</evidence>
<sequence>GRDKVEVGLGSTRKRNNRSTCSTCALYAIYNGGDAFLKAAIDKHDLSTTYDEAWDVTSGRWCRLYSFCCGLATEMDENRTDMMHLSLEGIFQAKQRNTLSFLKH</sequence>
<protein>
    <submittedName>
        <fullName evidence="1">Uncharacterized protein</fullName>
    </submittedName>
</protein>
<keyword evidence="2" id="KW-1185">Reference proteome</keyword>
<gene>
    <name evidence="1" type="ORF">ACHHYP_20143</name>
</gene>
<name>A0A1V9Z2Y7_ACHHY</name>
<dbReference type="Proteomes" id="UP000243579">
    <property type="component" value="Unassembled WGS sequence"/>
</dbReference>
<dbReference type="AlphaFoldDB" id="A0A1V9Z2Y7"/>
<dbReference type="PANTHER" id="PTHR37067:SF3">
    <property type="entry name" value="PX DOMAIN-CONTAINING PROTEIN"/>
    <property type="match status" value="1"/>
</dbReference>
<dbReference type="OrthoDB" id="79020at2759"/>